<gene>
    <name evidence="3" type="ORF">Vbra_11736</name>
</gene>
<evidence type="ECO:0000313" key="3">
    <source>
        <dbReference type="EMBL" id="CEL95143.1"/>
    </source>
</evidence>
<dbReference type="AlphaFoldDB" id="A0A0G4EGG2"/>
<dbReference type="Proteomes" id="UP000041254">
    <property type="component" value="Unassembled WGS sequence"/>
</dbReference>
<name>A0A0G4EGG2_VITBC</name>
<feature type="transmembrane region" description="Helical" evidence="2">
    <location>
        <begin position="92"/>
        <end position="116"/>
    </location>
</feature>
<feature type="transmembrane region" description="Helical" evidence="2">
    <location>
        <begin position="132"/>
        <end position="156"/>
    </location>
</feature>
<reference evidence="3 4" key="1">
    <citation type="submission" date="2014-11" db="EMBL/GenBank/DDBJ databases">
        <authorList>
            <person name="Zhu J."/>
            <person name="Qi W."/>
            <person name="Song R."/>
        </authorList>
    </citation>
    <scope>NUCLEOTIDE SEQUENCE [LARGE SCALE GENOMIC DNA]</scope>
</reference>
<keyword evidence="2" id="KW-0472">Membrane</keyword>
<keyword evidence="2" id="KW-1133">Transmembrane helix</keyword>
<evidence type="ECO:0000256" key="2">
    <source>
        <dbReference type="SAM" id="Phobius"/>
    </source>
</evidence>
<organism evidence="3 4">
    <name type="scientific">Vitrella brassicaformis (strain CCMP3155)</name>
    <dbReference type="NCBI Taxonomy" id="1169540"/>
    <lineage>
        <taxon>Eukaryota</taxon>
        <taxon>Sar</taxon>
        <taxon>Alveolata</taxon>
        <taxon>Colpodellida</taxon>
        <taxon>Vitrellaceae</taxon>
        <taxon>Vitrella</taxon>
    </lineage>
</organism>
<dbReference type="InParanoid" id="A0A0G4EGG2"/>
<feature type="transmembrane region" description="Helical" evidence="2">
    <location>
        <begin position="58"/>
        <end position="80"/>
    </location>
</feature>
<sequence length="239" mass="26287">MSLFDQCYYFLMATYLDMQTCYCCCQSLRSAIITVAFYQFGSAAFSGFEALKVLPTDMWALGILFIVTALSSLASATATFSRYIKSRIHTAMVFIASLAFNTIIWTGVMCHIWLFFTPPPLPGHKKAYGIKVYFMAVLGVQIASSLYFIFVCARFIHMHRDYIKQQSRGRAEGASSSDEDRRPSGSPQQQQQQQSHTGDKAGSPSLHPTYTTTDEKTPLLTSTAAQQATAGAVGGEGKG</sequence>
<protein>
    <submittedName>
        <fullName evidence="3">Uncharacterized protein</fullName>
    </submittedName>
</protein>
<accession>A0A0G4EGG2</accession>
<dbReference type="EMBL" id="CDMY01000227">
    <property type="protein sequence ID" value="CEL95143.1"/>
    <property type="molecule type" value="Genomic_DNA"/>
</dbReference>
<evidence type="ECO:0000313" key="4">
    <source>
        <dbReference type="Proteomes" id="UP000041254"/>
    </source>
</evidence>
<evidence type="ECO:0000256" key="1">
    <source>
        <dbReference type="SAM" id="MobiDB-lite"/>
    </source>
</evidence>
<proteinExistence type="predicted"/>
<keyword evidence="4" id="KW-1185">Reference proteome</keyword>
<keyword evidence="2" id="KW-0812">Transmembrane</keyword>
<dbReference type="VEuPathDB" id="CryptoDB:Vbra_11736"/>
<feature type="region of interest" description="Disordered" evidence="1">
    <location>
        <begin position="167"/>
        <end position="239"/>
    </location>
</feature>